<keyword evidence="1" id="KW-0479">Metal-binding</keyword>
<dbReference type="Gene3D" id="3.40.50.1400">
    <property type="match status" value="2"/>
</dbReference>
<gene>
    <name evidence="3" type="primary">cbiX_7</name>
    <name evidence="3" type="ORF">GALL_368750</name>
</gene>
<dbReference type="Pfam" id="PF01903">
    <property type="entry name" value="CbiX"/>
    <property type="match status" value="2"/>
</dbReference>
<reference evidence="3" key="1">
    <citation type="submission" date="2016-10" db="EMBL/GenBank/DDBJ databases">
        <title>Sequence of Gallionella enrichment culture.</title>
        <authorList>
            <person name="Poehlein A."/>
            <person name="Muehling M."/>
            <person name="Daniel R."/>
        </authorList>
    </citation>
    <scope>NUCLEOTIDE SEQUENCE</scope>
</reference>
<evidence type="ECO:0000256" key="2">
    <source>
        <dbReference type="ARBA" id="ARBA00023239"/>
    </source>
</evidence>
<evidence type="ECO:0000256" key="1">
    <source>
        <dbReference type="ARBA" id="ARBA00022723"/>
    </source>
</evidence>
<organism evidence="3">
    <name type="scientific">mine drainage metagenome</name>
    <dbReference type="NCBI Taxonomy" id="410659"/>
    <lineage>
        <taxon>unclassified sequences</taxon>
        <taxon>metagenomes</taxon>
        <taxon>ecological metagenomes</taxon>
    </lineage>
</organism>
<dbReference type="AlphaFoldDB" id="A0A1J5QDU6"/>
<name>A0A1J5QDU6_9ZZZZ</name>
<evidence type="ECO:0000313" key="3">
    <source>
        <dbReference type="EMBL" id="OIQ81354.1"/>
    </source>
</evidence>
<dbReference type="InterPro" id="IPR002762">
    <property type="entry name" value="CbiX-like"/>
</dbReference>
<dbReference type="InterPro" id="IPR050963">
    <property type="entry name" value="Sirohydro_Cobaltochel/CbiX"/>
</dbReference>
<accession>A0A1J5QDU6</accession>
<proteinExistence type="predicted"/>
<dbReference type="GO" id="GO:0046872">
    <property type="term" value="F:metal ion binding"/>
    <property type="evidence" value="ECO:0007669"/>
    <property type="project" value="UniProtKB-KW"/>
</dbReference>
<protein>
    <submittedName>
        <fullName evidence="3">Sirohydrochlorin cobaltochelatase</fullName>
        <ecNumber evidence="3">4.99.1.3</ecNumber>
    </submittedName>
</protein>
<keyword evidence="2 3" id="KW-0456">Lyase</keyword>
<dbReference type="CDD" id="cd03414">
    <property type="entry name" value="CbiX_SirB_C"/>
    <property type="match status" value="1"/>
</dbReference>
<dbReference type="GO" id="GO:0016852">
    <property type="term" value="F:sirohydrochlorin cobaltochelatase activity"/>
    <property type="evidence" value="ECO:0007669"/>
    <property type="project" value="UniProtKB-EC"/>
</dbReference>
<dbReference type="PANTHER" id="PTHR33542">
    <property type="entry name" value="SIROHYDROCHLORIN FERROCHELATASE, CHLOROPLASTIC"/>
    <property type="match status" value="1"/>
</dbReference>
<dbReference type="CDD" id="cd03416">
    <property type="entry name" value="CbiX_SirB_N"/>
    <property type="match status" value="1"/>
</dbReference>
<dbReference type="PANTHER" id="PTHR33542:SF3">
    <property type="entry name" value="SIROHYDROCHLORIN FERROCHELATASE, CHLOROPLASTIC"/>
    <property type="match status" value="1"/>
</dbReference>
<dbReference type="EMBL" id="MLJW01000934">
    <property type="protein sequence ID" value="OIQ81354.1"/>
    <property type="molecule type" value="Genomic_DNA"/>
</dbReference>
<dbReference type="SUPFAM" id="SSF53800">
    <property type="entry name" value="Chelatase"/>
    <property type="match status" value="1"/>
</dbReference>
<dbReference type="EC" id="4.99.1.3" evidence="3"/>
<comment type="caution">
    <text evidence="3">The sequence shown here is derived from an EMBL/GenBank/DDBJ whole genome shotgun (WGS) entry which is preliminary data.</text>
</comment>
<sequence>MKQSTINETILLVGHGSREQSGNKEIEDFAAQWRIRQPQRRLEVCFIEFAEVLIEAGLDRAARHGGRVIIVPLILNAAGHVKMEIPEHVEHARLRHPQVEFIYCHHLGANKEILTILKRNLRKAMAELDMPDPRNTGVILLGRGSSDRVANGEVAKIARWLYEEGEHPMVDIAFTGITHPRLESVVQRQSKLDMRQIVVLPFYLFTGTLIERIDRQVARLQAQYTQIHFALADYFGFEEEVYDLLEQRIREATDQVAPRMMECDGCKYREFAADHGHGHNHDDHLHSHAAETAS</sequence>